<proteinExistence type="inferred from homology"/>
<evidence type="ECO:0000256" key="4">
    <source>
        <dbReference type="ARBA" id="ARBA00023172"/>
    </source>
</evidence>
<accession>A0A0D1KAK8</accession>
<name>A0A0D1KAK8_9LACO</name>
<dbReference type="CDD" id="cd01189">
    <property type="entry name" value="INT_ICEBs1_C_like"/>
    <property type="match status" value="1"/>
</dbReference>
<dbReference type="Proteomes" id="UP000032287">
    <property type="component" value="Unassembled WGS sequence"/>
</dbReference>
<reference evidence="7 8" key="1">
    <citation type="journal article" date="2015" name="Microbiology (Mosc.)">
        <title>Genomics of the Weissella cibaria species with an examination of its metabolic traits.</title>
        <authorList>
            <person name="Lynch K.M."/>
            <person name="Lucid A."/>
            <person name="Arendt E.K."/>
            <person name="Sleator R.D."/>
            <person name="Lucey B."/>
            <person name="Coffey A."/>
        </authorList>
    </citation>
    <scope>NUCLEOTIDE SEQUENCE [LARGE SCALE GENOMIC DNA]</scope>
    <source>
        <strain evidence="7 8">MG1</strain>
    </source>
</reference>
<comment type="caution">
    <text evidence="7">The sequence shown here is derived from an EMBL/GenBank/DDBJ whole genome shotgun (WGS) entry which is preliminary data.</text>
</comment>
<dbReference type="Gene3D" id="1.10.443.10">
    <property type="entry name" value="Intergrase catalytic core"/>
    <property type="match status" value="1"/>
</dbReference>
<dbReference type="PATRIC" id="fig|137591.25.peg.371"/>
<evidence type="ECO:0000256" key="3">
    <source>
        <dbReference type="ARBA" id="ARBA00023125"/>
    </source>
</evidence>
<dbReference type="InterPro" id="IPR050808">
    <property type="entry name" value="Phage_Integrase"/>
</dbReference>
<organism evidence="7 8">
    <name type="scientific">Weissella cibaria</name>
    <dbReference type="NCBI Taxonomy" id="137591"/>
    <lineage>
        <taxon>Bacteria</taxon>
        <taxon>Bacillati</taxon>
        <taxon>Bacillota</taxon>
        <taxon>Bacilli</taxon>
        <taxon>Lactobacillales</taxon>
        <taxon>Lactobacillaceae</taxon>
        <taxon>Weissella</taxon>
    </lineage>
</organism>
<evidence type="ECO:0000313" key="7">
    <source>
        <dbReference type="EMBL" id="KIU22004.1"/>
    </source>
</evidence>
<keyword evidence="2" id="KW-0229">DNA integration</keyword>
<dbReference type="InterPro" id="IPR010998">
    <property type="entry name" value="Integrase_recombinase_N"/>
</dbReference>
<evidence type="ECO:0000256" key="1">
    <source>
        <dbReference type="ARBA" id="ARBA00008857"/>
    </source>
</evidence>
<keyword evidence="3" id="KW-0238">DNA-binding</keyword>
<dbReference type="PANTHER" id="PTHR30629">
    <property type="entry name" value="PROPHAGE INTEGRASE"/>
    <property type="match status" value="1"/>
</dbReference>
<keyword evidence="8" id="KW-1185">Reference proteome</keyword>
<keyword evidence="6" id="KW-1133">Transmembrane helix</keyword>
<feature type="region of interest" description="Disordered" evidence="5">
    <location>
        <begin position="1"/>
        <end position="32"/>
    </location>
</feature>
<dbReference type="PANTHER" id="PTHR30629:SF2">
    <property type="entry name" value="PROPHAGE INTEGRASE INTS-RELATED"/>
    <property type="match status" value="1"/>
</dbReference>
<feature type="compositionally biased region" description="Polar residues" evidence="5">
    <location>
        <begin position="1"/>
        <end position="19"/>
    </location>
</feature>
<sequence>MSITKQKNGTYSVRVSWTDKQGKRREKNKKGLENRTLAKHWERKTLLDAESGKFETVNTYTTTNQLVEMWLKEYARNKRAVTVSKVRRFFDMYVLVPEWFDNVEIGKISRKSVQQWTDWLASIHATYKKQVTYFSKVFGVAVSYELLEVNPFNNIRYPTAISKPDRSYRVELYDRPQLAAFIQALQDKYDNDEQYHKYAYLRLLAFTGMRNGEVRALEWSDIHLEGSDPCIDVNKTMSDVTGKGVVVNAPKTKAGNRTVKLDQITTQVLRRWRVIQGKRLMSRGLPSNVVWTNQRLLAVLVLINRVSGSYPQSRALTSHKLIFTACVIRISRSLFKLAWILRHYKHKLDTMISTRHLVYMHRLLTKCDQRQLIYLLHLLTFRCVFLSLNLQLIITMQKAPHYSLKTL</sequence>
<dbReference type="GO" id="GO:0015074">
    <property type="term" value="P:DNA integration"/>
    <property type="evidence" value="ECO:0007669"/>
    <property type="project" value="UniProtKB-KW"/>
</dbReference>
<dbReference type="SUPFAM" id="SSF56349">
    <property type="entry name" value="DNA breaking-rejoining enzymes"/>
    <property type="match status" value="1"/>
</dbReference>
<gene>
    <name evidence="7" type="ORF">QX99_00383</name>
</gene>
<keyword evidence="6" id="KW-0812">Transmembrane</keyword>
<evidence type="ECO:0000256" key="2">
    <source>
        <dbReference type="ARBA" id="ARBA00022908"/>
    </source>
</evidence>
<evidence type="ECO:0000313" key="8">
    <source>
        <dbReference type="Proteomes" id="UP000032287"/>
    </source>
</evidence>
<keyword evidence="4" id="KW-0233">DNA recombination</keyword>
<dbReference type="Gene3D" id="1.10.150.130">
    <property type="match status" value="1"/>
</dbReference>
<comment type="similarity">
    <text evidence="1">Belongs to the 'phage' integrase family.</text>
</comment>
<evidence type="ECO:0000256" key="6">
    <source>
        <dbReference type="SAM" id="Phobius"/>
    </source>
</evidence>
<feature type="transmembrane region" description="Helical" evidence="6">
    <location>
        <begin position="372"/>
        <end position="394"/>
    </location>
</feature>
<dbReference type="InterPro" id="IPR013762">
    <property type="entry name" value="Integrase-like_cat_sf"/>
</dbReference>
<protein>
    <submittedName>
        <fullName evidence="7">Site-specific recombinase XerC</fullName>
    </submittedName>
</protein>
<keyword evidence="6" id="KW-0472">Membrane</keyword>
<dbReference type="InterPro" id="IPR011010">
    <property type="entry name" value="DNA_brk_join_enz"/>
</dbReference>
<dbReference type="GO" id="GO:0006310">
    <property type="term" value="P:DNA recombination"/>
    <property type="evidence" value="ECO:0007669"/>
    <property type="project" value="UniProtKB-KW"/>
</dbReference>
<dbReference type="EMBL" id="JWHU01000005">
    <property type="protein sequence ID" value="KIU22004.1"/>
    <property type="molecule type" value="Genomic_DNA"/>
</dbReference>
<dbReference type="AlphaFoldDB" id="A0A0D1KAK8"/>
<dbReference type="GO" id="GO:0003677">
    <property type="term" value="F:DNA binding"/>
    <property type="evidence" value="ECO:0007669"/>
    <property type="project" value="UniProtKB-KW"/>
</dbReference>
<evidence type="ECO:0000256" key="5">
    <source>
        <dbReference type="SAM" id="MobiDB-lite"/>
    </source>
</evidence>